<reference evidence="2 3" key="1">
    <citation type="journal article" date="2019" name="Int. J. Syst. Evol. Microbiol.">
        <title>The Global Catalogue of Microorganisms (GCM) 10K type strain sequencing project: providing services to taxonomists for standard genome sequencing and annotation.</title>
        <authorList>
            <consortium name="The Broad Institute Genomics Platform"/>
            <consortium name="The Broad Institute Genome Sequencing Center for Infectious Disease"/>
            <person name="Wu L."/>
            <person name="Ma J."/>
        </authorList>
    </citation>
    <scope>NUCLEOTIDE SEQUENCE [LARGE SCALE GENOMIC DNA]</scope>
    <source>
        <strain evidence="2 3">JCM 14718</strain>
    </source>
</reference>
<dbReference type="RefSeq" id="WP_344307622.1">
    <property type="nucleotide sequence ID" value="NZ_BAAANY010000003.1"/>
</dbReference>
<dbReference type="Gene3D" id="2.115.10.20">
    <property type="entry name" value="Glycosyl hydrolase domain, family 43"/>
    <property type="match status" value="1"/>
</dbReference>
<sequence>MFRPVLLVVAVVLGSVLVTPAVADASVTWDGSSLRQVYQPTGAPDAQGRRLYYGYAPSAIEDGNTLRFWTCHNSQSGVIRDHIYYTKITAGSTATDTSVLAGSASGWDSFHVCDPSVIRVNAVYNGVNYQYAMFYLGNDVDASAHNQVGVAYANSLDGPWVRYPLPLITFSSSDTGQWGAGQPSATTIDPAQGTALLFWTEGYGSTKTYRAMVDLDGPAGPVVGSQLEVTTSGLVGTDGSQDWLNNADFAYDPSRDRFYVVREQHPYPTDNPDYIGSTLQVVSIAGASIWNGGGTWQVENAIGPALTGFGRNHNAGILRSPYGTVPDPTRLSVLFTTACGNCGDSLWQYKLSRIDGALT</sequence>
<evidence type="ECO:0000256" key="1">
    <source>
        <dbReference type="SAM" id="SignalP"/>
    </source>
</evidence>
<dbReference type="EMBL" id="BAAANY010000003">
    <property type="protein sequence ID" value="GAA1662848.1"/>
    <property type="molecule type" value="Genomic_DNA"/>
</dbReference>
<proteinExistence type="predicted"/>
<protein>
    <submittedName>
        <fullName evidence="2">Uncharacterized protein</fullName>
    </submittedName>
</protein>
<evidence type="ECO:0000313" key="3">
    <source>
        <dbReference type="Proteomes" id="UP001500618"/>
    </source>
</evidence>
<accession>A0ABN2G0V3</accession>
<keyword evidence="1" id="KW-0732">Signal</keyword>
<feature type="signal peptide" evidence="1">
    <location>
        <begin position="1"/>
        <end position="23"/>
    </location>
</feature>
<evidence type="ECO:0000313" key="2">
    <source>
        <dbReference type="EMBL" id="GAA1662848.1"/>
    </source>
</evidence>
<dbReference type="Proteomes" id="UP001500618">
    <property type="component" value="Unassembled WGS sequence"/>
</dbReference>
<comment type="caution">
    <text evidence="2">The sequence shown here is derived from an EMBL/GenBank/DDBJ whole genome shotgun (WGS) entry which is preliminary data.</text>
</comment>
<keyword evidence="3" id="KW-1185">Reference proteome</keyword>
<organism evidence="2 3">
    <name type="scientific">Fodinicola feengrottensis</name>
    <dbReference type="NCBI Taxonomy" id="435914"/>
    <lineage>
        <taxon>Bacteria</taxon>
        <taxon>Bacillati</taxon>
        <taxon>Actinomycetota</taxon>
        <taxon>Actinomycetes</taxon>
        <taxon>Mycobacteriales</taxon>
        <taxon>Fodinicola</taxon>
    </lineage>
</organism>
<gene>
    <name evidence="2" type="ORF">GCM10009765_10410</name>
</gene>
<feature type="chain" id="PRO_5046648243" evidence="1">
    <location>
        <begin position="24"/>
        <end position="359"/>
    </location>
</feature>
<name>A0ABN2G0V3_9ACTN</name>
<dbReference type="SUPFAM" id="SSF75005">
    <property type="entry name" value="Arabinanase/levansucrase/invertase"/>
    <property type="match status" value="1"/>
</dbReference>
<dbReference type="InterPro" id="IPR023296">
    <property type="entry name" value="Glyco_hydro_beta-prop_sf"/>
</dbReference>